<dbReference type="RefSeq" id="WP_118874415.1">
    <property type="nucleotide sequence ID" value="NZ_QWEI01000001.1"/>
</dbReference>
<dbReference type="OrthoDB" id="2965336at2"/>
<name>A0A396SCM4_9BACL</name>
<sequence length="413" mass="46182">MSHEKWDDDKIEDFLHQAPKLQDSRSKEEVFKRLKEDGLFDEQPLSVESTKPQHRRKFLWIPITISIAALFILAIIVQSFISQLNDLENSTEQSAVMESAETKNQTESESADNAGTATEEQSIGIMATESNVLRTAVYPEDLEGNTLFTLGLASDAADSLPVTVLIPDEKIEQDFGKEKPTGVELYNRYAPLFNESAIGFAEYHPYQGEISEQGERVIHQLPDSQSYDNGSAALTTYFASLIDTFGHAYKEVAFETDEGTGFEFSEVGEPSRPLSLNSESTQYNYFKFTQSDGQTYLTPNFREAYNNVEEALDGMKDAKNDIYQSAVLPNVDFDVSVENSVAVVSFKTELDLETVDGMQAMQMIEGMLLTASSFNMSVQFENVKQTQWQGFDFTAALPMPVGANKIPYDSVFQ</sequence>
<protein>
    <submittedName>
        <fullName evidence="3">Uncharacterized protein</fullName>
    </submittedName>
</protein>
<feature type="compositionally biased region" description="Polar residues" evidence="1">
    <location>
        <begin position="107"/>
        <end position="121"/>
    </location>
</feature>
<evidence type="ECO:0000256" key="2">
    <source>
        <dbReference type="SAM" id="Phobius"/>
    </source>
</evidence>
<accession>A0A396SCM4</accession>
<keyword evidence="4" id="KW-1185">Reference proteome</keyword>
<dbReference type="AlphaFoldDB" id="A0A396SCM4"/>
<evidence type="ECO:0000256" key="1">
    <source>
        <dbReference type="SAM" id="MobiDB-lite"/>
    </source>
</evidence>
<evidence type="ECO:0000313" key="4">
    <source>
        <dbReference type="Proteomes" id="UP000265692"/>
    </source>
</evidence>
<reference evidence="3 4" key="1">
    <citation type="submission" date="2018-08" db="EMBL/GenBank/DDBJ databases">
        <title>Lysinibacillus sp. YLB-03 draft genome sequence.</title>
        <authorList>
            <person name="Yu L."/>
        </authorList>
    </citation>
    <scope>NUCLEOTIDE SEQUENCE [LARGE SCALE GENOMIC DNA]</scope>
    <source>
        <strain evidence="3 4">YLB-03</strain>
    </source>
</reference>
<feature type="region of interest" description="Disordered" evidence="1">
    <location>
        <begin position="93"/>
        <end position="122"/>
    </location>
</feature>
<dbReference type="Proteomes" id="UP000265692">
    <property type="component" value="Unassembled WGS sequence"/>
</dbReference>
<feature type="transmembrane region" description="Helical" evidence="2">
    <location>
        <begin position="58"/>
        <end position="81"/>
    </location>
</feature>
<keyword evidence="2" id="KW-0472">Membrane</keyword>
<comment type="caution">
    <text evidence="3">The sequence shown here is derived from an EMBL/GenBank/DDBJ whole genome shotgun (WGS) entry which is preliminary data.</text>
</comment>
<organism evidence="3 4">
    <name type="scientific">Ureibacillus yapensis</name>
    <dbReference type="NCBI Taxonomy" id="2304605"/>
    <lineage>
        <taxon>Bacteria</taxon>
        <taxon>Bacillati</taxon>
        <taxon>Bacillota</taxon>
        <taxon>Bacilli</taxon>
        <taxon>Bacillales</taxon>
        <taxon>Caryophanaceae</taxon>
        <taxon>Ureibacillus</taxon>
    </lineage>
</organism>
<keyword evidence="2" id="KW-0812">Transmembrane</keyword>
<keyword evidence="2" id="KW-1133">Transmembrane helix</keyword>
<evidence type="ECO:0000313" key="3">
    <source>
        <dbReference type="EMBL" id="RHW39403.1"/>
    </source>
</evidence>
<dbReference type="EMBL" id="QWEI01000001">
    <property type="protein sequence ID" value="RHW39403.1"/>
    <property type="molecule type" value="Genomic_DNA"/>
</dbReference>
<gene>
    <name evidence="3" type="ORF">D1B33_00740</name>
</gene>
<proteinExistence type="predicted"/>